<dbReference type="GO" id="GO:0030288">
    <property type="term" value="C:outer membrane-bounded periplasmic space"/>
    <property type="evidence" value="ECO:0007669"/>
    <property type="project" value="TreeGrafter"/>
</dbReference>
<comment type="caution">
    <text evidence="3">The sequence shown here is derived from an EMBL/GenBank/DDBJ whole genome shotgun (WGS) entry which is preliminary data.</text>
</comment>
<dbReference type="EMBL" id="QOWE01000004">
    <property type="protein sequence ID" value="RCR70586.1"/>
    <property type="molecule type" value="Genomic_DNA"/>
</dbReference>
<dbReference type="AlphaFoldDB" id="A0A368JUI0"/>
<dbReference type="GO" id="GO:0007165">
    <property type="term" value="P:signal transduction"/>
    <property type="evidence" value="ECO:0007669"/>
    <property type="project" value="TreeGrafter"/>
</dbReference>
<dbReference type="PANTHER" id="PTHR32060:SF30">
    <property type="entry name" value="CARBOXY-TERMINAL PROCESSING PROTEASE CTPA"/>
    <property type="match status" value="1"/>
</dbReference>
<keyword evidence="4" id="KW-1185">Reference proteome</keyword>
<dbReference type="GO" id="GO:0006508">
    <property type="term" value="P:proteolysis"/>
    <property type="evidence" value="ECO:0007669"/>
    <property type="project" value="InterPro"/>
</dbReference>
<dbReference type="RefSeq" id="WP_114405155.1">
    <property type="nucleotide sequence ID" value="NZ_QOWE01000004.1"/>
</dbReference>
<proteinExistence type="predicted"/>
<keyword evidence="1" id="KW-0732">Signal</keyword>
<dbReference type="OrthoDB" id="5480566at2"/>
<feature type="signal peptide" evidence="1">
    <location>
        <begin position="1"/>
        <end position="20"/>
    </location>
</feature>
<protein>
    <submittedName>
        <fullName evidence="3">Peptidase S41</fullName>
    </submittedName>
</protein>
<feature type="domain" description="Tail specific protease" evidence="2">
    <location>
        <begin position="239"/>
        <end position="399"/>
    </location>
</feature>
<gene>
    <name evidence="3" type="ORF">DUE52_06465</name>
</gene>
<dbReference type="PANTHER" id="PTHR32060">
    <property type="entry name" value="TAIL-SPECIFIC PROTEASE"/>
    <property type="match status" value="1"/>
</dbReference>
<feature type="chain" id="PRO_5016809802" evidence="1">
    <location>
        <begin position="21"/>
        <end position="482"/>
    </location>
</feature>
<dbReference type="Pfam" id="PF03572">
    <property type="entry name" value="Peptidase_S41"/>
    <property type="match status" value="1"/>
</dbReference>
<dbReference type="SUPFAM" id="SSF52096">
    <property type="entry name" value="ClpP/crotonase"/>
    <property type="match status" value="1"/>
</dbReference>
<dbReference type="InterPro" id="IPR005151">
    <property type="entry name" value="Tail-specific_protease"/>
</dbReference>
<sequence length="482" mass="54728">MKTSLLLIYVFIIQCSVAMAQTLTPEQLRTDFIRFQTALNEAHPAPYQYTFKATFDSLFTATEAQLNRPMTQQAFYKTMVPLLVALKDGHVKWIPAGQDEHYPFHTGKLFPLKLYVVENRAWVVGSFGTETVPNGVELTRINGKSVADIIQELLPNMTFADGHTVNGKYDDLNQFFAGYYATFISAPDVHEVQYRAGNEEKMASLSSVTLEQIKAYNEKHKPAKQRPFRLAMIDKGTTAVMTIERFWDDKKEQDYRGFLKDSFRELKEKQVQNLVLDLRNNEGGEEKYGVTLYQYLAKKPFRYYDHIRVRQKKNYSFPAWTPAIYRKFKWLVVRKRGDGYVFTKQSGLKIQKPKRDAFHGKLLVLVNGLSFSVTSELAARMHADKRAVFVGQETGGGYAGDNSGIFTVTQLPNSKIDLGIGMFGYRMANLPNDLKPGQGIIPDHTVVPTIDDVLTNNDRAMKQALQLIQSTSAPATRSSRSH</sequence>
<evidence type="ECO:0000313" key="4">
    <source>
        <dbReference type="Proteomes" id="UP000253383"/>
    </source>
</evidence>
<evidence type="ECO:0000259" key="2">
    <source>
        <dbReference type="Pfam" id="PF03572"/>
    </source>
</evidence>
<dbReference type="InterPro" id="IPR029045">
    <property type="entry name" value="ClpP/crotonase-like_dom_sf"/>
</dbReference>
<evidence type="ECO:0000313" key="3">
    <source>
        <dbReference type="EMBL" id="RCR70586.1"/>
    </source>
</evidence>
<dbReference type="GO" id="GO:0008236">
    <property type="term" value="F:serine-type peptidase activity"/>
    <property type="evidence" value="ECO:0007669"/>
    <property type="project" value="InterPro"/>
</dbReference>
<accession>A0A368JUI0</accession>
<dbReference type="GO" id="GO:0004175">
    <property type="term" value="F:endopeptidase activity"/>
    <property type="evidence" value="ECO:0007669"/>
    <property type="project" value="TreeGrafter"/>
</dbReference>
<organism evidence="3 4">
    <name type="scientific">Larkinella punicea</name>
    <dbReference type="NCBI Taxonomy" id="2315727"/>
    <lineage>
        <taxon>Bacteria</taxon>
        <taxon>Pseudomonadati</taxon>
        <taxon>Bacteroidota</taxon>
        <taxon>Cytophagia</taxon>
        <taxon>Cytophagales</taxon>
        <taxon>Spirosomataceae</taxon>
        <taxon>Larkinella</taxon>
    </lineage>
</organism>
<dbReference type="Gene3D" id="3.90.226.10">
    <property type="entry name" value="2-enoyl-CoA Hydratase, Chain A, domain 1"/>
    <property type="match status" value="1"/>
</dbReference>
<dbReference type="Proteomes" id="UP000253383">
    <property type="component" value="Unassembled WGS sequence"/>
</dbReference>
<dbReference type="Gene3D" id="3.30.750.44">
    <property type="match status" value="1"/>
</dbReference>
<evidence type="ECO:0000256" key="1">
    <source>
        <dbReference type="SAM" id="SignalP"/>
    </source>
</evidence>
<name>A0A368JUI0_9BACT</name>
<reference evidence="3 4" key="1">
    <citation type="submission" date="2018-07" db="EMBL/GenBank/DDBJ databases">
        <title>Genome analysis of Larkinella rosea.</title>
        <authorList>
            <person name="Zhou Z."/>
            <person name="Wang G."/>
        </authorList>
    </citation>
    <scope>NUCLEOTIDE SEQUENCE [LARGE SCALE GENOMIC DNA]</scope>
    <source>
        <strain evidence="4">zzj9</strain>
    </source>
</reference>